<evidence type="ECO:0000313" key="3">
    <source>
        <dbReference type="Proteomes" id="UP000064029"/>
    </source>
</evidence>
<organism evidence="2 3">
    <name type="scientific">Burkholderia ubonensis</name>
    <dbReference type="NCBI Taxonomy" id="101571"/>
    <lineage>
        <taxon>Bacteria</taxon>
        <taxon>Pseudomonadati</taxon>
        <taxon>Pseudomonadota</taxon>
        <taxon>Betaproteobacteria</taxon>
        <taxon>Burkholderiales</taxon>
        <taxon>Burkholderiaceae</taxon>
        <taxon>Burkholderia</taxon>
        <taxon>Burkholderia cepacia complex</taxon>
    </lineage>
</organism>
<gene>
    <name evidence="2" type="ORF">WJ33_16395</name>
</gene>
<sequence length="94" mass="10380">MSPTPLDRDRVAHAIKKLVVADSRLQIDPGTVTDDELLNGPLLRINSLGFVGMLIRLEDELDITLPDDLFVGRTFNTVADLIDVVLNHRSEATT</sequence>
<dbReference type="AlphaFoldDB" id="A0A105KDF9"/>
<feature type="domain" description="Carrier" evidence="1">
    <location>
        <begin position="9"/>
        <end position="89"/>
    </location>
</feature>
<comment type="caution">
    <text evidence="2">The sequence shown here is derived from an EMBL/GenBank/DDBJ whole genome shotgun (WGS) entry which is preliminary data.</text>
</comment>
<dbReference type="InterPro" id="IPR036736">
    <property type="entry name" value="ACP-like_sf"/>
</dbReference>
<accession>A0A105KDF9</accession>
<evidence type="ECO:0000313" key="2">
    <source>
        <dbReference type="EMBL" id="KVG73582.1"/>
    </source>
</evidence>
<proteinExistence type="predicted"/>
<dbReference type="Pfam" id="PF00550">
    <property type="entry name" value="PP-binding"/>
    <property type="match status" value="1"/>
</dbReference>
<dbReference type="RefSeq" id="WP_059749705.1">
    <property type="nucleotide sequence ID" value="NZ_LOXM01000041.1"/>
</dbReference>
<dbReference type="Gene3D" id="1.10.1200.10">
    <property type="entry name" value="ACP-like"/>
    <property type="match status" value="1"/>
</dbReference>
<name>A0A105KDF9_9BURK</name>
<dbReference type="InterPro" id="IPR009081">
    <property type="entry name" value="PP-bd_ACP"/>
</dbReference>
<protein>
    <submittedName>
        <fullName evidence="2">Acyl carrier protein</fullName>
    </submittedName>
</protein>
<dbReference type="PROSITE" id="PS50075">
    <property type="entry name" value="CARRIER"/>
    <property type="match status" value="1"/>
</dbReference>
<reference evidence="2 3" key="1">
    <citation type="submission" date="2015-11" db="EMBL/GenBank/DDBJ databases">
        <title>Expanding the genomic diversity of Burkholderia species for the development of highly accurate diagnostics.</title>
        <authorList>
            <person name="Sahl J."/>
            <person name="Keim P."/>
            <person name="Wagner D."/>
        </authorList>
    </citation>
    <scope>NUCLEOTIDE SEQUENCE [LARGE SCALE GENOMIC DNA]</scope>
    <source>
        <strain evidence="2 3">MSMB2036</strain>
    </source>
</reference>
<dbReference type="EMBL" id="LOXM01000041">
    <property type="protein sequence ID" value="KVG73582.1"/>
    <property type="molecule type" value="Genomic_DNA"/>
</dbReference>
<dbReference type="SUPFAM" id="SSF47336">
    <property type="entry name" value="ACP-like"/>
    <property type="match status" value="1"/>
</dbReference>
<dbReference type="Proteomes" id="UP000064029">
    <property type="component" value="Unassembled WGS sequence"/>
</dbReference>
<evidence type="ECO:0000259" key="1">
    <source>
        <dbReference type="PROSITE" id="PS50075"/>
    </source>
</evidence>
<dbReference type="OrthoDB" id="4225030at2"/>